<dbReference type="AlphaFoldDB" id="A0A9N9GXA7"/>
<accession>A0A9N9GXA7</accession>
<evidence type="ECO:0000313" key="3">
    <source>
        <dbReference type="Proteomes" id="UP000789759"/>
    </source>
</evidence>
<dbReference type="Proteomes" id="UP000789759">
    <property type="component" value="Unassembled WGS sequence"/>
</dbReference>
<dbReference type="OrthoDB" id="2367385at2759"/>
<evidence type="ECO:0000256" key="1">
    <source>
        <dbReference type="SAM" id="Phobius"/>
    </source>
</evidence>
<organism evidence="2 3">
    <name type="scientific">Cetraspora pellucida</name>
    <dbReference type="NCBI Taxonomy" id="1433469"/>
    <lineage>
        <taxon>Eukaryota</taxon>
        <taxon>Fungi</taxon>
        <taxon>Fungi incertae sedis</taxon>
        <taxon>Mucoromycota</taxon>
        <taxon>Glomeromycotina</taxon>
        <taxon>Glomeromycetes</taxon>
        <taxon>Diversisporales</taxon>
        <taxon>Gigasporaceae</taxon>
        <taxon>Cetraspora</taxon>
    </lineage>
</organism>
<keyword evidence="1" id="KW-0812">Transmembrane</keyword>
<dbReference type="SUPFAM" id="SSF52047">
    <property type="entry name" value="RNI-like"/>
    <property type="match status" value="1"/>
</dbReference>
<keyword evidence="3" id="KW-1185">Reference proteome</keyword>
<sequence length="466" mass="53792">MIFAWCHKYRGPVKPNLSDINVEISQQKKSTFPELENFPGLTLFDSVSLTEGNKLPSSTNFIASASINPTNSIVSTSTNPTTLINKYELVLKFLLKLFADKRAQITYFSMNNVPTLLLNDNYFENLRSINFGAVLMDTGIRPLFESVRYMNLEWDALMLDGFLYALGNVCKNLKMFVTASLFLNKQQATDLAIFICSQTRLSSFTLQNYQYFTNYFLESLNTQINSLKRLEFYAVDFEGCTFEVMASCKQLEYLSIIECMNITFDMCLPLFYTKFSRLKRVEVMDCKTDDDDYFRINSSSMPSVRNGGVSEPTTILKLRDDPSMEYHTSLKTSTVLLKPSRDKYMFSKFDREIPASTKHHILLHSTDPSFTTSLPIELLNWAQTKNHPVPWYHFDLSPSNILSYFTYENIRDFFKMLYYTVLFLIALYFIVPFFVGIANIIGYYIKWKIESWIGRCCGAAGNMDII</sequence>
<proteinExistence type="predicted"/>
<feature type="transmembrane region" description="Helical" evidence="1">
    <location>
        <begin position="416"/>
        <end position="445"/>
    </location>
</feature>
<dbReference type="EMBL" id="CAJVQA010006460">
    <property type="protein sequence ID" value="CAG8641041.1"/>
    <property type="molecule type" value="Genomic_DNA"/>
</dbReference>
<reference evidence="2" key="1">
    <citation type="submission" date="2021-06" db="EMBL/GenBank/DDBJ databases">
        <authorList>
            <person name="Kallberg Y."/>
            <person name="Tangrot J."/>
            <person name="Rosling A."/>
        </authorList>
    </citation>
    <scope>NUCLEOTIDE SEQUENCE</scope>
    <source>
        <strain evidence="2">FL966</strain>
    </source>
</reference>
<dbReference type="InterPro" id="IPR032675">
    <property type="entry name" value="LRR_dom_sf"/>
</dbReference>
<evidence type="ECO:0000313" key="2">
    <source>
        <dbReference type="EMBL" id="CAG8641041.1"/>
    </source>
</evidence>
<gene>
    <name evidence="2" type="ORF">CPELLU_LOCUS8858</name>
</gene>
<protein>
    <submittedName>
        <fullName evidence="2">23566_t:CDS:1</fullName>
    </submittedName>
</protein>
<name>A0A9N9GXA7_9GLOM</name>
<keyword evidence="1" id="KW-1133">Transmembrane helix</keyword>
<keyword evidence="1" id="KW-0472">Membrane</keyword>
<comment type="caution">
    <text evidence="2">The sequence shown here is derived from an EMBL/GenBank/DDBJ whole genome shotgun (WGS) entry which is preliminary data.</text>
</comment>
<dbReference type="Gene3D" id="3.80.10.10">
    <property type="entry name" value="Ribonuclease Inhibitor"/>
    <property type="match status" value="1"/>
</dbReference>